<feature type="compositionally biased region" description="Low complexity" evidence="1">
    <location>
        <begin position="55"/>
        <end position="72"/>
    </location>
</feature>
<feature type="region of interest" description="Disordered" evidence="1">
    <location>
        <begin position="248"/>
        <end position="271"/>
    </location>
</feature>
<evidence type="ECO:0000313" key="2">
    <source>
        <dbReference type="EMBL" id="SFJ32296.1"/>
    </source>
</evidence>
<name>A0A1I3QGJ2_9GAMM</name>
<dbReference type="AlphaFoldDB" id="A0A1I3QGJ2"/>
<dbReference type="EMBL" id="FORC01000009">
    <property type="protein sequence ID" value="SFJ32296.1"/>
    <property type="molecule type" value="Genomic_DNA"/>
</dbReference>
<accession>A0A1I3QGJ2</accession>
<dbReference type="RefSeq" id="WP_139225513.1">
    <property type="nucleotide sequence ID" value="NZ_FORC01000009.1"/>
</dbReference>
<evidence type="ECO:0000256" key="1">
    <source>
        <dbReference type="SAM" id="MobiDB-lite"/>
    </source>
</evidence>
<keyword evidence="3" id="KW-1185">Reference proteome</keyword>
<feature type="region of interest" description="Disordered" evidence="1">
    <location>
        <begin position="55"/>
        <end position="75"/>
    </location>
</feature>
<gene>
    <name evidence="2" type="ORF">SAMN05216602_4747</name>
</gene>
<organism evidence="2 3">
    <name type="scientific">Phytopseudomonas argentinensis</name>
    <dbReference type="NCBI Taxonomy" id="289370"/>
    <lineage>
        <taxon>Bacteria</taxon>
        <taxon>Pseudomonadati</taxon>
        <taxon>Pseudomonadota</taxon>
        <taxon>Gammaproteobacteria</taxon>
        <taxon>Pseudomonadales</taxon>
        <taxon>Pseudomonadaceae</taxon>
        <taxon>Phytopseudomonas</taxon>
    </lineage>
</organism>
<reference evidence="3" key="1">
    <citation type="submission" date="2016-10" db="EMBL/GenBank/DDBJ databases">
        <authorList>
            <person name="Varghese N."/>
            <person name="Submissions S."/>
        </authorList>
    </citation>
    <scope>NUCLEOTIDE SEQUENCE [LARGE SCALE GENOMIC DNA]</scope>
    <source>
        <strain evidence="3">LMG 22563</strain>
    </source>
</reference>
<evidence type="ECO:0000313" key="3">
    <source>
        <dbReference type="Proteomes" id="UP000183018"/>
    </source>
</evidence>
<sequence length="271" mass="30003">MNTPLNTNSTPISAPTSSAGATSLNLMTPSQIAELSARIEANAELWIQCNRQTKTYTSNSSKPTPSKTSTRSAGRPAKCIHNPFFGFLGPQTGYGRYPYFSQEIVEGIARLDWHDRPIGKGGSSKPLSVRSMMMILESWETITTEGVAAVIGTKERQAQRYVKAIELAIPFLMKSRPKRLVFDMDLPEDEFVNAVYSRQLQDKPCELEAEMGPAPAEDIAILRRDLGDDAFQDWVINAAYYKEDSFKDLPDTEKGRRGTGSSEAAAWGRRA</sequence>
<proteinExistence type="predicted"/>
<dbReference type="Proteomes" id="UP000183018">
    <property type="component" value="Unassembled WGS sequence"/>
</dbReference>
<feature type="region of interest" description="Disordered" evidence="1">
    <location>
        <begin position="1"/>
        <end position="21"/>
    </location>
</feature>
<dbReference type="OrthoDB" id="6925892at2"/>
<protein>
    <submittedName>
        <fullName evidence="2">Uncharacterized protein</fullName>
    </submittedName>
</protein>